<accession>L8PFD3</accession>
<dbReference type="EMBL" id="AMLP01000127">
    <property type="protein sequence ID" value="ELS54783.1"/>
    <property type="molecule type" value="Genomic_DNA"/>
</dbReference>
<name>L8PFD3_STRVR</name>
<organism evidence="1 2">
    <name type="scientific">Streptomyces viridochromogenes Tue57</name>
    <dbReference type="NCBI Taxonomy" id="1160705"/>
    <lineage>
        <taxon>Bacteria</taxon>
        <taxon>Bacillati</taxon>
        <taxon>Actinomycetota</taxon>
        <taxon>Actinomycetes</taxon>
        <taxon>Kitasatosporales</taxon>
        <taxon>Streptomycetaceae</taxon>
        <taxon>Streptomyces</taxon>
    </lineage>
</organism>
<dbReference type="AlphaFoldDB" id="L8PFD3"/>
<comment type="caution">
    <text evidence="1">The sequence shown here is derived from an EMBL/GenBank/DDBJ whole genome shotgun (WGS) entry which is preliminary data.</text>
</comment>
<reference evidence="1 2" key="1">
    <citation type="journal article" date="2013" name="Genome Announc.">
        <title>Draft Genome Sequence of Streptomyces viridochromogenes Strain Tu57, Producer of Avilamycin.</title>
        <authorList>
            <person name="Gruning B.A."/>
            <person name="Erxleben A."/>
            <person name="Hahnlein A."/>
            <person name="Gunther S."/>
        </authorList>
    </citation>
    <scope>NUCLEOTIDE SEQUENCE [LARGE SCALE GENOMIC DNA]</scope>
    <source>
        <strain evidence="1 2">Tue57</strain>
    </source>
</reference>
<sequence>MVVGPNGGPEADRLRFSSVTWAVAVASSAPAGWWLL</sequence>
<protein>
    <submittedName>
        <fullName evidence="1">Uncharacterized protein</fullName>
    </submittedName>
</protein>
<evidence type="ECO:0000313" key="2">
    <source>
        <dbReference type="Proteomes" id="UP000011205"/>
    </source>
</evidence>
<proteinExistence type="predicted"/>
<dbReference type="Proteomes" id="UP000011205">
    <property type="component" value="Unassembled WGS sequence"/>
</dbReference>
<evidence type="ECO:0000313" key="1">
    <source>
        <dbReference type="EMBL" id="ELS54783.1"/>
    </source>
</evidence>
<gene>
    <name evidence="1" type="ORF">STVIR_4240</name>
</gene>